<evidence type="ECO:0000313" key="3">
    <source>
        <dbReference type="Proteomes" id="UP000472879"/>
    </source>
</evidence>
<name>A0A6L5P6D8_LIMRT</name>
<keyword evidence="1" id="KW-0175">Coiled coil</keyword>
<comment type="caution">
    <text evidence="2">The sequence shown here is derived from an EMBL/GenBank/DDBJ whole genome shotgun (WGS) entry which is preliminary data.</text>
</comment>
<evidence type="ECO:0000313" key="2">
    <source>
        <dbReference type="EMBL" id="MRH09904.1"/>
    </source>
</evidence>
<dbReference type="RefSeq" id="WP_153705295.1">
    <property type="nucleotide sequence ID" value="NZ_WJNA01000038.1"/>
</dbReference>
<sequence length="103" mass="12202">MNDGLDDLINHIDKMQKNAERLNGKNEFTNDELFSRPFMLQHTYNTYSSLDEFLNASKFADIPFEEIPDDEWDEWVANKTDFQSWKEIQTTAYEKLIAKKLGF</sequence>
<proteinExistence type="predicted"/>
<dbReference type="EMBL" id="WJNA01000038">
    <property type="protein sequence ID" value="MRH09904.1"/>
    <property type="molecule type" value="Genomic_DNA"/>
</dbReference>
<reference evidence="2 3" key="1">
    <citation type="submission" date="2019-11" db="EMBL/GenBank/DDBJ databases">
        <title>Draft genome sequence of 12 host-associated Lactobacillus reuteri rodent strains.</title>
        <authorList>
            <person name="Zhang S."/>
            <person name="Ozcam M."/>
            <person name="Van Pijkeren J.P."/>
        </authorList>
    </citation>
    <scope>NUCLEOTIDE SEQUENCE [LARGE SCALE GENOMIC DNA]</scope>
    <source>
        <strain evidence="2 3">Lr4020</strain>
    </source>
</reference>
<protein>
    <submittedName>
        <fullName evidence="2">Uncharacterized protein</fullName>
    </submittedName>
</protein>
<gene>
    <name evidence="2" type="ORF">GIX81_10780</name>
</gene>
<dbReference type="AlphaFoldDB" id="A0A6L5P6D8"/>
<dbReference type="Proteomes" id="UP000472879">
    <property type="component" value="Unassembled WGS sequence"/>
</dbReference>
<organism evidence="2 3">
    <name type="scientific">Limosilactobacillus reuteri</name>
    <name type="common">Lactobacillus reuteri</name>
    <dbReference type="NCBI Taxonomy" id="1598"/>
    <lineage>
        <taxon>Bacteria</taxon>
        <taxon>Bacillati</taxon>
        <taxon>Bacillota</taxon>
        <taxon>Bacilli</taxon>
        <taxon>Lactobacillales</taxon>
        <taxon>Lactobacillaceae</taxon>
        <taxon>Limosilactobacillus</taxon>
    </lineage>
</organism>
<feature type="coiled-coil region" evidence="1">
    <location>
        <begin position="5"/>
        <end position="32"/>
    </location>
</feature>
<evidence type="ECO:0000256" key="1">
    <source>
        <dbReference type="SAM" id="Coils"/>
    </source>
</evidence>
<accession>A0A6L5P6D8</accession>